<comment type="similarity">
    <text evidence="1">Belongs to the low molecular weight phosphotyrosine protein phosphatase family.</text>
</comment>
<dbReference type="EMBL" id="VULT01000023">
    <property type="protein sequence ID" value="MSS18512.1"/>
    <property type="molecule type" value="Genomic_DNA"/>
</dbReference>
<dbReference type="InterPro" id="IPR017867">
    <property type="entry name" value="Tyr_phospatase_low_mol_wt"/>
</dbReference>
<sequence length="175" mass="19596">MSKNKKYKILFVCLGNICRSPAAQTVMQQLVDERGLGDCFILDSAGTYGGHAGWHADSRMLLHASRRGYRITHLARQVRSYDFDDFDLIVGMDASNVSNLRRLAPTLESESKIVSMGKYIDRKLFPGIDYVPDPYYSGSDGFELVLDLLEDACATLLNDIINNQNILSTSIHDKD</sequence>
<feature type="active site" evidence="3">
    <location>
        <position position="19"/>
    </location>
</feature>
<keyword evidence="6" id="KW-1185">Reference proteome</keyword>
<evidence type="ECO:0000313" key="6">
    <source>
        <dbReference type="Proteomes" id="UP000483362"/>
    </source>
</evidence>
<dbReference type="PANTHER" id="PTHR47439:SF1">
    <property type="entry name" value="ACID PHOSPHATASE"/>
    <property type="match status" value="1"/>
</dbReference>
<dbReference type="PRINTS" id="PR00719">
    <property type="entry name" value="LMWPTPASE"/>
</dbReference>
<organism evidence="5 6">
    <name type="scientific">Sodaliphilus pleomorphus</name>
    <dbReference type="NCBI Taxonomy" id="2606626"/>
    <lineage>
        <taxon>Bacteria</taxon>
        <taxon>Pseudomonadati</taxon>
        <taxon>Bacteroidota</taxon>
        <taxon>Bacteroidia</taxon>
        <taxon>Bacteroidales</taxon>
        <taxon>Muribaculaceae</taxon>
        <taxon>Sodaliphilus</taxon>
    </lineage>
</organism>
<dbReference type="Pfam" id="PF01451">
    <property type="entry name" value="LMWPc"/>
    <property type="match status" value="1"/>
</dbReference>
<comment type="caution">
    <text evidence="5">The sequence shown here is derived from an EMBL/GenBank/DDBJ whole genome shotgun (WGS) entry which is preliminary data.</text>
</comment>
<dbReference type="InterPro" id="IPR036196">
    <property type="entry name" value="Ptyr_pPase_sf"/>
</dbReference>
<dbReference type="GO" id="GO:0004725">
    <property type="term" value="F:protein tyrosine phosphatase activity"/>
    <property type="evidence" value="ECO:0007669"/>
    <property type="project" value="InterPro"/>
</dbReference>
<feature type="active site" description="Proton donor" evidence="3">
    <location>
        <position position="133"/>
    </location>
</feature>
<evidence type="ECO:0000259" key="4">
    <source>
        <dbReference type="SMART" id="SM00226"/>
    </source>
</evidence>
<dbReference type="CDD" id="cd16343">
    <property type="entry name" value="LMWPTP"/>
    <property type="match status" value="1"/>
</dbReference>
<keyword evidence="2" id="KW-0378">Hydrolase</keyword>
<reference evidence="5 6" key="1">
    <citation type="submission" date="2019-08" db="EMBL/GenBank/DDBJ databases">
        <title>In-depth cultivation of the pig gut microbiome towards novel bacterial diversity and tailored functional studies.</title>
        <authorList>
            <person name="Wylensek D."/>
            <person name="Hitch T.C.A."/>
            <person name="Clavel T."/>
        </authorList>
    </citation>
    <scope>NUCLEOTIDE SEQUENCE [LARGE SCALE GENOMIC DNA]</scope>
    <source>
        <strain evidence="5 6">Oil-RF-744-WCA-WT-10</strain>
    </source>
</reference>
<dbReference type="PANTHER" id="PTHR47439">
    <property type="entry name" value="LOW MOLECULAR WEIGHT PHOSPHOTYROSINE PROTEIN PHOSPHATASE-RELATED"/>
    <property type="match status" value="1"/>
</dbReference>
<name>A0A6L5XGB2_9BACT</name>
<evidence type="ECO:0000256" key="1">
    <source>
        <dbReference type="ARBA" id="ARBA00011063"/>
    </source>
</evidence>
<dbReference type="AlphaFoldDB" id="A0A6L5XGB2"/>
<dbReference type="SMART" id="SM00226">
    <property type="entry name" value="LMWPc"/>
    <property type="match status" value="1"/>
</dbReference>
<dbReference type="Gene3D" id="3.40.50.2300">
    <property type="match status" value="1"/>
</dbReference>
<protein>
    <submittedName>
        <fullName evidence="5">Low molecular weight phosphotyrosine protein phosphatase</fullName>
    </submittedName>
</protein>
<accession>A0A6L5XGB2</accession>
<feature type="active site" description="Nucleophile" evidence="3">
    <location>
        <position position="13"/>
    </location>
</feature>
<dbReference type="RefSeq" id="WP_154328413.1">
    <property type="nucleotide sequence ID" value="NZ_CP045696.1"/>
</dbReference>
<dbReference type="InterPro" id="IPR052995">
    <property type="entry name" value="LMW-PTP"/>
</dbReference>
<dbReference type="InterPro" id="IPR023485">
    <property type="entry name" value="Ptyr_pPase"/>
</dbReference>
<proteinExistence type="inferred from homology"/>
<evidence type="ECO:0000256" key="3">
    <source>
        <dbReference type="PIRSR" id="PIRSR617867-1"/>
    </source>
</evidence>
<evidence type="ECO:0000313" key="5">
    <source>
        <dbReference type="EMBL" id="MSS18512.1"/>
    </source>
</evidence>
<gene>
    <name evidence="5" type="ORF">FYJ29_12205</name>
</gene>
<dbReference type="SUPFAM" id="SSF52788">
    <property type="entry name" value="Phosphotyrosine protein phosphatases I"/>
    <property type="match status" value="1"/>
</dbReference>
<dbReference type="Proteomes" id="UP000483362">
    <property type="component" value="Unassembled WGS sequence"/>
</dbReference>
<feature type="domain" description="Phosphotyrosine protein phosphatase I" evidence="4">
    <location>
        <begin position="7"/>
        <end position="159"/>
    </location>
</feature>
<evidence type="ECO:0000256" key="2">
    <source>
        <dbReference type="ARBA" id="ARBA00022801"/>
    </source>
</evidence>